<evidence type="ECO:0000256" key="1">
    <source>
        <dbReference type="ARBA" id="ARBA00004442"/>
    </source>
</evidence>
<feature type="chain" id="PRO_5033012098" evidence="6">
    <location>
        <begin position="26"/>
        <end position="450"/>
    </location>
</feature>
<dbReference type="GO" id="GO:0015288">
    <property type="term" value="F:porin activity"/>
    <property type="evidence" value="ECO:0007669"/>
    <property type="project" value="TreeGrafter"/>
</dbReference>
<keyword evidence="4" id="KW-0472">Membrane</keyword>
<evidence type="ECO:0000256" key="5">
    <source>
        <dbReference type="ARBA" id="ARBA00023237"/>
    </source>
</evidence>
<accession>A0A840DA37</accession>
<feature type="signal peptide" evidence="6">
    <location>
        <begin position="1"/>
        <end position="25"/>
    </location>
</feature>
<keyword evidence="5" id="KW-0998">Cell outer membrane</keyword>
<keyword evidence="6" id="KW-0732">Signal</keyword>
<dbReference type="GO" id="GO:0015562">
    <property type="term" value="F:efflux transmembrane transporter activity"/>
    <property type="evidence" value="ECO:0007669"/>
    <property type="project" value="InterPro"/>
</dbReference>
<dbReference type="InterPro" id="IPR051906">
    <property type="entry name" value="TolC-like"/>
</dbReference>
<name>A0A840DA37_9BACE</name>
<evidence type="ECO:0000313" key="7">
    <source>
        <dbReference type="EMBL" id="MBB4046294.1"/>
    </source>
</evidence>
<organism evidence="7 8">
    <name type="scientific">Bacteroides reticulotermitis</name>
    <dbReference type="NCBI Taxonomy" id="1133319"/>
    <lineage>
        <taxon>Bacteria</taxon>
        <taxon>Pseudomonadati</taxon>
        <taxon>Bacteroidota</taxon>
        <taxon>Bacteroidia</taxon>
        <taxon>Bacteroidales</taxon>
        <taxon>Bacteroidaceae</taxon>
        <taxon>Bacteroides</taxon>
    </lineage>
</organism>
<gene>
    <name evidence="7" type="ORF">GGR06_004128</name>
</gene>
<dbReference type="Proteomes" id="UP000560658">
    <property type="component" value="Unassembled WGS sequence"/>
</dbReference>
<evidence type="ECO:0000313" key="8">
    <source>
        <dbReference type="Proteomes" id="UP000560658"/>
    </source>
</evidence>
<comment type="subcellular location">
    <subcellularLocation>
        <location evidence="1">Cell outer membrane</location>
    </subcellularLocation>
</comment>
<evidence type="ECO:0000256" key="3">
    <source>
        <dbReference type="ARBA" id="ARBA00022692"/>
    </source>
</evidence>
<evidence type="ECO:0000256" key="4">
    <source>
        <dbReference type="ARBA" id="ARBA00023136"/>
    </source>
</evidence>
<reference evidence="7" key="1">
    <citation type="submission" date="2020-08" db="EMBL/GenBank/DDBJ databases">
        <title>Genomic Encyclopedia of Type Strains, Phase IV (KMG-IV): sequencing the most valuable type-strain genomes for metagenomic binning, comparative biology and taxonomic classification.</title>
        <authorList>
            <person name="Goeker M."/>
        </authorList>
    </citation>
    <scope>NUCLEOTIDE SEQUENCE [LARGE SCALE GENOMIC DNA]</scope>
    <source>
        <strain evidence="7">DSM 105720</strain>
    </source>
</reference>
<dbReference type="GO" id="GO:0009279">
    <property type="term" value="C:cell outer membrane"/>
    <property type="evidence" value="ECO:0007669"/>
    <property type="project" value="UniProtKB-SubCell"/>
</dbReference>
<dbReference type="Gene3D" id="1.20.1600.10">
    <property type="entry name" value="Outer membrane efflux proteins (OEP)"/>
    <property type="match status" value="1"/>
</dbReference>
<dbReference type="AlphaFoldDB" id="A0A840DA37"/>
<dbReference type="EMBL" id="JACIER010000027">
    <property type="protein sequence ID" value="MBB4046294.1"/>
    <property type="molecule type" value="Genomic_DNA"/>
</dbReference>
<protein>
    <submittedName>
        <fullName evidence="7">Outer membrane protein TolC</fullName>
    </submittedName>
</protein>
<evidence type="ECO:0000256" key="2">
    <source>
        <dbReference type="ARBA" id="ARBA00022452"/>
    </source>
</evidence>
<dbReference type="GO" id="GO:1990281">
    <property type="term" value="C:efflux pump complex"/>
    <property type="evidence" value="ECO:0007669"/>
    <property type="project" value="TreeGrafter"/>
</dbReference>
<keyword evidence="3" id="KW-0812">Transmembrane</keyword>
<proteinExistence type="predicted"/>
<dbReference type="RefSeq" id="WP_244978133.1">
    <property type="nucleotide sequence ID" value="NZ_JACIER010000027.1"/>
</dbReference>
<dbReference type="PANTHER" id="PTHR30026:SF20">
    <property type="entry name" value="OUTER MEMBRANE PROTEIN TOLC"/>
    <property type="match status" value="1"/>
</dbReference>
<keyword evidence="8" id="KW-1185">Reference proteome</keyword>
<comment type="caution">
    <text evidence="7">The sequence shown here is derived from an EMBL/GenBank/DDBJ whole genome shotgun (WGS) entry which is preliminary data.</text>
</comment>
<evidence type="ECO:0000256" key="6">
    <source>
        <dbReference type="SAM" id="SignalP"/>
    </source>
</evidence>
<sequence length="450" mass="49758">MMQINYRLFILLALLLSAVSHTLNAQTLYTLADCEQMAIKNNNRIKNGKLGVQIAGQTRKEAFTNYFPSVSGTGTYFNAHSGLMKSSINPQDVISPDLAGMLPAELQGALLSPISVSLLKNGMVGGVTATQPIFAGGRIVNGNKLAKIGEEVARIQMELTEDEVVLTTHTYYWQIVNLKEKLATITAVEEMLTTLQKDVNVAVKAGLSTRNDVLRVELQLHDVASNRLKVENGIKVSKMLLAQFMGADMIHFDLENRVDNDCQEPTAFFQDAGTAVMNRPETQLLDRNIRAAKLKTKMSLGEQLPTIGVGGGYLYNDLLNKSNNSSVVFATVSVPISGWWGGSHARKRHKLMEQQAINDRTNNIELMTVETNQVWNELVEAHAQIILAESSIQSATENLRIVGDSYKSGIVPLTDLLDAQVLFQQSKNLYSDAYSVYQIKILKYRQITDH</sequence>
<dbReference type="PANTHER" id="PTHR30026">
    <property type="entry name" value="OUTER MEMBRANE PROTEIN TOLC"/>
    <property type="match status" value="1"/>
</dbReference>
<keyword evidence="2" id="KW-1134">Transmembrane beta strand</keyword>
<dbReference type="SUPFAM" id="SSF56954">
    <property type="entry name" value="Outer membrane efflux proteins (OEP)"/>
    <property type="match status" value="1"/>
</dbReference>